<feature type="binding site" evidence="2">
    <location>
        <position position="172"/>
    </location>
    <ligand>
        <name>substrate</name>
    </ligand>
</feature>
<keyword evidence="5" id="KW-1185">Reference proteome</keyword>
<protein>
    <submittedName>
        <fullName evidence="4">Bacterial extracellular solute-binding protein,family 7, putative</fullName>
    </submittedName>
</protein>
<dbReference type="KEGG" id="rpm:RSPPHO_00955"/>
<evidence type="ECO:0000313" key="5">
    <source>
        <dbReference type="Proteomes" id="UP000033220"/>
    </source>
</evidence>
<dbReference type="Pfam" id="PF03480">
    <property type="entry name" value="DctP"/>
    <property type="match status" value="1"/>
</dbReference>
<feature type="binding site" evidence="3">
    <location>
        <position position="231"/>
    </location>
    <ligand>
        <name>Na(+)</name>
        <dbReference type="ChEBI" id="CHEBI:29101"/>
    </ligand>
</feature>
<keyword evidence="3" id="KW-0479">Metal-binding</keyword>
<dbReference type="EMBL" id="HE663493">
    <property type="protein sequence ID" value="CCG07581.1"/>
    <property type="molecule type" value="Genomic_DNA"/>
</dbReference>
<dbReference type="CDD" id="cd13604">
    <property type="entry name" value="PBP2_TRAP_ketoacid_lactate_like"/>
    <property type="match status" value="1"/>
</dbReference>
<evidence type="ECO:0000256" key="2">
    <source>
        <dbReference type="PIRSR" id="PIRSR039026-1"/>
    </source>
</evidence>
<feature type="binding site" evidence="2">
    <location>
        <position position="193"/>
    </location>
    <ligand>
        <name>substrate</name>
    </ligand>
</feature>
<reference evidence="4 5" key="1">
    <citation type="submission" date="2012-02" db="EMBL/GenBank/DDBJ databases">
        <title>Shotgun genome sequence of Phaeospirillum photometricum DSM 122.</title>
        <authorList>
            <person name="Duquesne K."/>
            <person name="Sturgis J."/>
        </authorList>
    </citation>
    <scope>NUCLEOTIDE SEQUENCE [LARGE SCALE GENOMIC DNA]</scope>
    <source>
        <strain evidence="5">DSM122</strain>
    </source>
</reference>
<dbReference type="InterPro" id="IPR018389">
    <property type="entry name" value="DctP_fam"/>
</dbReference>
<evidence type="ECO:0000256" key="3">
    <source>
        <dbReference type="PIRSR" id="PIRSR039026-2"/>
    </source>
</evidence>
<dbReference type="GO" id="GO:0055085">
    <property type="term" value="P:transmembrane transport"/>
    <property type="evidence" value="ECO:0007669"/>
    <property type="project" value="InterPro"/>
</dbReference>
<dbReference type="AlphaFoldDB" id="H6SRQ2"/>
<gene>
    <name evidence="4" type="ORF">RSPPHO_00955</name>
</gene>
<dbReference type="InterPro" id="IPR026289">
    <property type="entry name" value="SBP_TakP-like"/>
</dbReference>
<keyword evidence="1" id="KW-0732">Signal</keyword>
<dbReference type="PATRIC" id="fig|1150469.3.peg.1092"/>
<dbReference type="Gene3D" id="3.40.190.10">
    <property type="entry name" value="Periplasmic binding protein-like II"/>
    <property type="match status" value="1"/>
</dbReference>
<dbReference type="SUPFAM" id="SSF53850">
    <property type="entry name" value="Periplasmic binding protein-like II"/>
    <property type="match status" value="1"/>
</dbReference>
<sequence length="380" mass="41338">MCPPYAGALFLIKGGGWMKRRDFLAAASAGTAVAVGGLAAPALAQERLEWKMVTPWPKNAPGVGVNAQRFADMVTAMSGGRLTITLFAAGELVPPFEVMDAIQADTAQIGHATSYYWQGKAPALNLFTAIPFGLMAWELDAWITNGPGQALWEEVYAPFGIQPFYAGNSGVQAGGWFNKEINTLEDLKGLRMRIAGLGGEVMRRLGAATVLTPPGEIMPALMAGAVDAAEWVSPWLDIAFGLQKAAKYYYMPAFHEPGPSLEVIVNKARYQALPADLKAIVRYAAQATSAQTLADFTYNNTLVFADMATKYPTIQIRTFPDEVIQEMGRQTRLVLEDMSAKDPLTAKVYESLRTFVLQCTKYQDHADLPALRHRKLALGI</sequence>
<dbReference type="NCBIfam" id="NF037995">
    <property type="entry name" value="TRAP_S1"/>
    <property type="match status" value="1"/>
</dbReference>
<accession>H6SRQ2</accession>
<dbReference type="InterPro" id="IPR038404">
    <property type="entry name" value="TRAP_DctP_sf"/>
</dbReference>
<dbReference type="PANTHER" id="PTHR33376:SF5">
    <property type="entry name" value="EXTRACYTOPLASMIC SOLUTE RECEPTOR PROTEIN"/>
    <property type="match status" value="1"/>
</dbReference>
<dbReference type="GO" id="GO:0031317">
    <property type="term" value="C:tripartite ATP-independent periplasmic transporter complex"/>
    <property type="evidence" value="ECO:0007669"/>
    <property type="project" value="InterPro"/>
</dbReference>
<dbReference type="PIRSF" id="PIRSF039026">
    <property type="entry name" value="SiaP"/>
    <property type="match status" value="1"/>
</dbReference>
<evidence type="ECO:0000313" key="4">
    <source>
        <dbReference type="EMBL" id="CCG07581.1"/>
    </source>
</evidence>
<dbReference type="PROSITE" id="PS51318">
    <property type="entry name" value="TAT"/>
    <property type="match status" value="1"/>
</dbReference>
<feature type="binding site" evidence="3">
    <location>
        <position position="230"/>
    </location>
    <ligand>
        <name>substrate</name>
    </ligand>
</feature>
<organism evidence="4 5">
    <name type="scientific">Pararhodospirillum photometricum DSM 122</name>
    <dbReference type="NCBI Taxonomy" id="1150469"/>
    <lineage>
        <taxon>Bacteria</taxon>
        <taxon>Pseudomonadati</taxon>
        <taxon>Pseudomonadota</taxon>
        <taxon>Alphaproteobacteria</taxon>
        <taxon>Rhodospirillales</taxon>
        <taxon>Rhodospirillaceae</taxon>
        <taxon>Pararhodospirillum</taxon>
    </lineage>
</organism>
<dbReference type="Gene3D" id="3.40.190.170">
    <property type="entry name" value="Bacterial extracellular solute-binding protein, family 7"/>
    <property type="match status" value="1"/>
</dbReference>
<dbReference type="PANTHER" id="PTHR33376">
    <property type="match status" value="1"/>
</dbReference>
<dbReference type="InterPro" id="IPR006311">
    <property type="entry name" value="TAT_signal"/>
</dbReference>
<dbReference type="eggNOG" id="COG4663">
    <property type="taxonomic scope" value="Bacteria"/>
</dbReference>
<proteinExistence type="predicted"/>
<dbReference type="GO" id="GO:0046872">
    <property type="term" value="F:metal ion binding"/>
    <property type="evidence" value="ECO:0007669"/>
    <property type="project" value="UniProtKB-KW"/>
</dbReference>
<dbReference type="STRING" id="1150469.RSPPHO_00955"/>
<name>H6SRQ2_PARPM</name>
<feature type="binding site" evidence="3">
    <location>
        <position position="256"/>
    </location>
    <ligand>
        <name>substrate</name>
    </ligand>
</feature>
<dbReference type="Proteomes" id="UP000033220">
    <property type="component" value="Chromosome DSM 122"/>
</dbReference>
<evidence type="ECO:0000256" key="1">
    <source>
        <dbReference type="ARBA" id="ARBA00022729"/>
    </source>
</evidence>
<dbReference type="HOGENOM" id="CLU_036176_0_1_5"/>